<feature type="transmembrane region" description="Helical" evidence="6">
    <location>
        <begin position="50"/>
        <end position="75"/>
    </location>
</feature>
<protein>
    <recommendedName>
        <fullName evidence="10">Flagellar protein</fullName>
    </recommendedName>
</protein>
<organism evidence="8 9">
    <name type="scientific">Selenomonas artemidis F0399</name>
    <dbReference type="NCBI Taxonomy" id="749551"/>
    <lineage>
        <taxon>Bacteria</taxon>
        <taxon>Bacillati</taxon>
        <taxon>Bacillota</taxon>
        <taxon>Negativicutes</taxon>
        <taxon>Selenomonadales</taxon>
        <taxon>Selenomonadaceae</taxon>
        <taxon>Selenomonas</taxon>
    </lineage>
</organism>
<comment type="subcellular location">
    <subcellularLocation>
        <location evidence="1">Cell membrane</location>
    </subcellularLocation>
</comment>
<evidence type="ECO:0000256" key="3">
    <source>
        <dbReference type="ARBA" id="ARBA00022692"/>
    </source>
</evidence>
<evidence type="ECO:0000313" key="8">
    <source>
        <dbReference type="EMBL" id="EFW30279.1"/>
    </source>
</evidence>
<dbReference type="InterPro" id="IPR022781">
    <property type="entry name" value="Flagellar_biosynth_FliO"/>
</dbReference>
<dbReference type="Pfam" id="PF04347">
    <property type="entry name" value="FliO"/>
    <property type="match status" value="1"/>
</dbReference>
<dbReference type="GO" id="GO:0044781">
    <property type="term" value="P:bacterial-type flagellum organization"/>
    <property type="evidence" value="ECO:0007669"/>
    <property type="project" value="InterPro"/>
</dbReference>
<dbReference type="RefSeq" id="WP_009349252.1">
    <property type="nucleotide sequence ID" value="NZ_GL638130.1"/>
</dbReference>
<accession>E7N0S1</accession>
<reference evidence="8 9" key="1">
    <citation type="submission" date="2010-08" db="EMBL/GenBank/DDBJ databases">
        <authorList>
            <person name="Weinstock G."/>
            <person name="Sodergren E."/>
            <person name="Clifton S."/>
            <person name="Fulton L."/>
            <person name="Fulton B."/>
            <person name="Courtney L."/>
            <person name="Fronick C."/>
            <person name="Harrison M."/>
            <person name="Strong C."/>
            <person name="Farmer C."/>
            <person name="Delahaunty K."/>
            <person name="Markovic C."/>
            <person name="Hall O."/>
            <person name="Minx P."/>
            <person name="Tomlinson C."/>
            <person name="Mitreva M."/>
            <person name="Hou S."/>
            <person name="Chen J."/>
            <person name="Wollam A."/>
            <person name="Pepin K.H."/>
            <person name="Johnson M."/>
            <person name="Bhonagiri V."/>
            <person name="Zhang X."/>
            <person name="Suruliraj S."/>
            <person name="Warren W."/>
            <person name="Chinwalla A."/>
            <person name="Mardis E.R."/>
            <person name="Wilson R.K."/>
        </authorList>
    </citation>
    <scope>NUCLEOTIDE SEQUENCE [LARGE SCALE GENOMIC DNA]</scope>
    <source>
        <strain evidence="8 9">F0399</strain>
    </source>
</reference>
<dbReference type="STRING" id="749551.HMPREF9555_00572"/>
<gene>
    <name evidence="8" type="ORF">HMPREF9555_00572</name>
</gene>
<keyword evidence="4 6" id="KW-1133">Transmembrane helix</keyword>
<evidence type="ECO:0000256" key="4">
    <source>
        <dbReference type="ARBA" id="ARBA00022989"/>
    </source>
</evidence>
<evidence type="ECO:0000256" key="6">
    <source>
        <dbReference type="SAM" id="Phobius"/>
    </source>
</evidence>
<keyword evidence="7" id="KW-0732">Signal</keyword>
<keyword evidence="5 6" id="KW-0472">Membrane</keyword>
<feature type="signal peptide" evidence="7">
    <location>
        <begin position="1"/>
        <end position="26"/>
    </location>
</feature>
<sequence length="171" mass="18502">MKERIFFLSLLLGCTLLALYAGDVSAAGETGGGYLAGYEQADPRPSAVSWWSTVAYVVSLFAVFAFVVILAYFVARAYGKSSMRTLAARGGQVYMQLPLGPNRAVCVVELFGRVFVLGVTDQSIRLITEIDDPETLEEIRANAAAGGTGVFSEQFGSLSDFVQKIPPIFRR</sequence>
<evidence type="ECO:0000313" key="9">
    <source>
        <dbReference type="Proteomes" id="UP000004633"/>
    </source>
</evidence>
<evidence type="ECO:0008006" key="10">
    <source>
        <dbReference type="Google" id="ProtNLM"/>
    </source>
</evidence>
<name>E7N0S1_9FIRM</name>
<dbReference type="HOGENOM" id="CLU_1561811_0_0_9"/>
<keyword evidence="9" id="KW-1185">Reference proteome</keyword>
<evidence type="ECO:0000256" key="1">
    <source>
        <dbReference type="ARBA" id="ARBA00004236"/>
    </source>
</evidence>
<dbReference type="GO" id="GO:0016020">
    <property type="term" value="C:membrane"/>
    <property type="evidence" value="ECO:0007669"/>
    <property type="project" value="InterPro"/>
</dbReference>
<proteinExistence type="predicted"/>
<keyword evidence="2" id="KW-1003">Cell membrane</keyword>
<evidence type="ECO:0000256" key="2">
    <source>
        <dbReference type="ARBA" id="ARBA00022475"/>
    </source>
</evidence>
<comment type="caution">
    <text evidence="8">The sequence shown here is derived from an EMBL/GenBank/DDBJ whole genome shotgun (WGS) entry which is preliminary data.</text>
</comment>
<evidence type="ECO:0000256" key="7">
    <source>
        <dbReference type="SAM" id="SignalP"/>
    </source>
</evidence>
<dbReference type="EMBL" id="AECV01000005">
    <property type="protein sequence ID" value="EFW30279.1"/>
    <property type="molecule type" value="Genomic_DNA"/>
</dbReference>
<evidence type="ECO:0000256" key="5">
    <source>
        <dbReference type="ARBA" id="ARBA00023136"/>
    </source>
</evidence>
<dbReference type="AlphaFoldDB" id="E7N0S1"/>
<keyword evidence="3 6" id="KW-0812">Transmembrane</keyword>
<feature type="chain" id="PRO_5003219157" description="Flagellar protein" evidence="7">
    <location>
        <begin position="27"/>
        <end position="171"/>
    </location>
</feature>
<dbReference type="Proteomes" id="UP000004633">
    <property type="component" value="Unassembled WGS sequence"/>
</dbReference>